<protein>
    <submittedName>
        <fullName evidence="2">Glycosyl transferase</fullName>
    </submittedName>
</protein>
<organism evidence="2">
    <name type="scientific">Paenibacillus sp. BIHB 4019</name>
    <dbReference type="NCBI Taxonomy" id="1870819"/>
    <lineage>
        <taxon>Bacteria</taxon>
        <taxon>Bacillati</taxon>
        <taxon>Bacillota</taxon>
        <taxon>Bacilli</taxon>
        <taxon>Bacillales</taxon>
        <taxon>Paenibacillaceae</taxon>
        <taxon>Paenibacillus</taxon>
    </lineage>
</organism>
<dbReference type="Pfam" id="PF03452">
    <property type="entry name" value="Anp1"/>
    <property type="match status" value="1"/>
</dbReference>
<dbReference type="SUPFAM" id="SSF53448">
    <property type="entry name" value="Nucleotide-diphospho-sugar transferases"/>
    <property type="match status" value="2"/>
</dbReference>
<dbReference type="InterPro" id="IPR029044">
    <property type="entry name" value="Nucleotide-diphossugar_trans"/>
</dbReference>
<evidence type="ECO:0000259" key="1">
    <source>
        <dbReference type="Pfam" id="PF00535"/>
    </source>
</evidence>
<dbReference type="PANTHER" id="PTHR43685:SF2">
    <property type="entry name" value="GLYCOSYLTRANSFERASE 2-LIKE DOMAIN-CONTAINING PROTEIN"/>
    <property type="match status" value="1"/>
</dbReference>
<dbReference type="GO" id="GO:0016740">
    <property type="term" value="F:transferase activity"/>
    <property type="evidence" value="ECO:0007669"/>
    <property type="project" value="UniProtKB-KW"/>
</dbReference>
<dbReference type="AlphaFoldDB" id="A0A1B2DFJ6"/>
<dbReference type="InterPro" id="IPR001173">
    <property type="entry name" value="Glyco_trans_2-like"/>
</dbReference>
<name>A0A1B2DFJ6_9BACL</name>
<feature type="domain" description="Glycosyltransferase 2-like" evidence="1">
    <location>
        <begin position="293"/>
        <end position="424"/>
    </location>
</feature>
<evidence type="ECO:0000313" key="2">
    <source>
        <dbReference type="EMBL" id="ANY66449.1"/>
    </source>
</evidence>
<accession>A0A1B2DFJ6</accession>
<reference evidence="2" key="1">
    <citation type="submission" date="2016-08" db="EMBL/GenBank/DDBJ databases">
        <title>Complete Genome Seqeunce of Paenibacillus sp. BIHB 4019 from tea rhizoplane.</title>
        <authorList>
            <person name="Thakur R."/>
            <person name="Swarnkar M.K."/>
            <person name="Gulati A."/>
        </authorList>
    </citation>
    <scope>NUCLEOTIDE SEQUENCE [LARGE SCALE GENOMIC DNA]</scope>
    <source>
        <strain evidence="2">BIHB4019</strain>
    </source>
</reference>
<dbReference type="EMBL" id="CP016808">
    <property type="protein sequence ID" value="ANY66449.1"/>
    <property type="molecule type" value="Genomic_DNA"/>
</dbReference>
<proteinExistence type="predicted"/>
<dbReference type="PANTHER" id="PTHR43685">
    <property type="entry name" value="GLYCOSYLTRANSFERASE"/>
    <property type="match status" value="1"/>
</dbReference>
<gene>
    <name evidence="2" type="ORF">BBD42_08235</name>
</gene>
<dbReference type="Pfam" id="PF00535">
    <property type="entry name" value="Glycos_transf_2"/>
    <property type="match status" value="1"/>
</dbReference>
<dbReference type="Gene3D" id="3.90.550.10">
    <property type="entry name" value="Spore Coat Polysaccharide Biosynthesis Protein SpsA, Chain A"/>
    <property type="match status" value="2"/>
</dbReference>
<dbReference type="InterPro" id="IPR050834">
    <property type="entry name" value="Glycosyltransf_2"/>
</dbReference>
<keyword evidence="2" id="KW-0808">Transferase</keyword>
<sequence length="516" mass="60626">MREGSYLSEEKRRVLIASPVQQQPTILALFLASLKRLHADQLELSYLFIDDNTDATSSQLLEQFTAAREGVTIIRSEPSDSQDVYVRTDLTHCWNEQLIWKVAHFKNRIIEHALEHQFDYLFLLDSDLLLDSRTLAQLVADDKDIVSEIFWTRWQPDARPQPQVWLHDEYGQWERGRGEQLSDLEIAERLEQFYAMLNEPGVYEVGGLGACTLLSRRALEAGVHFGPISNLTFWGEDRHFCIRAAALGLQLFVDTHYPAYHIYRSADLAGAERFLQKETEVQPLTRGRLTLSMVVRNESSRYLRQALEQHRQYIDDAVIIDDGSTDDTAEVCLQALEGIPVKLIRNEVSRFSNEITLRKQQWEETLTVNPEWILNLDADEWFEQSFAQELDSLLQSRSTNVFCFRLYDFWSLHSYRSDAIWQAHESYRPFLLRYDPAFDYKWKNTPQHCGRFPANILELPHQLSDIRLKHYGWAKEEHRREKLHRYQLLDPDAKYGWKEQYLSILDNNPQLVEWQE</sequence>